<dbReference type="SUPFAM" id="SSF51126">
    <property type="entry name" value="Pectin lyase-like"/>
    <property type="match status" value="1"/>
</dbReference>
<evidence type="ECO:0000256" key="14">
    <source>
        <dbReference type="ARBA" id="ARBA00038933"/>
    </source>
</evidence>
<evidence type="ECO:0000256" key="12">
    <source>
        <dbReference type="ARBA" id="ARBA00023326"/>
    </source>
</evidence>
<keyword evidence="4 17" id="KW-0732">Signal</keyword>
<dbReference type="InterPro" id="IPR000743">
    <property type="entry name" value="Glyco_hydro_28"/>
</dbReference>
<dbReference type="GO" id="GO:0047911">
    <property type="term" value="F:galacturan 1,4-alpha-galacturonidase activity"/>
    <property type="evidence" value="ECO:0007669"/>
    <property type="project" value="UniProtKB-EC"/>
</dbReference>
<keyword evidence="11" id="KW-0961">Cell wall biogenesis/degradation</keyword>
<dbReference type="OrthoDB" id="339764at2759"/>
<name>A0A1L9T9F8_9EURO</name>
<evidence type="ECO:0000256" key="9">
    <source>
        <dbReference type="ARBA" id="ARBA00023277"/>
    </source>
</evidence>
<keyword evidence="5" id="KW-0677">Repeat</keyword>
<dbReference type="GO" id="GO:0005576">
    <property type="term" value="C:extracellular region"/>
    <property type="evidence" value="ECO:0007669"/>
    <property type="project" value="UniProtKB-SubCell"/>
</dbReference>
<proteinExistence type="inferred from homology"/>
<dbReference type="InterPro" id="IPR012334">
    <property type="entry name" value="Pectin_lyas_fold"/>
</dbReference>
<evidence type="ECO:0000256" key="6">
    <source>
        <dbReference type="ARBA" id="ARBA00022801"/>
    </source>
</evidence>
<keyword evidence="7" id="KW-1015">Disulfide bond</keyword>
<protein>
    <recommendedName>
        <fullName evidence="14">galacturonan 1,4-alpha-galacturonidase</fullName>
        <ecNumber evidence="14">3.2.1.67</ecNumber>
    </recommendedName>
</protein>
<evidence type="ECO:0000256" key="8">
    <source>
        <dbReference type="ARBA" id="ARBA00023180"/>
    </source>
</evidence>
<comment type="function">
    <text evidence="13">Specific in hydrolyzing the terminal glycosidic bond of polygalacturonic acid and oligogalacturonates.</text>
</comment>
<evidence type="ECO:0000256" key="1">
    <source>
        <dbReference type="ARBA" id="ARBA00004613"/>
    </source>
</evidence>
<evidence type="ECO:0000256" key="7">
    <source>
        <dbReference type="ARBA" id="ARBA00023157"/>
    </source>
</evidence>
<keyword evidence="8" id="KW-0325">Glycoprotein</keyword>
<dbReference type="PANTHER" id="PTHR31736:SF12">
    <property type="entry name" value="EXO-POLYGALACTURONASE, PUTATIVE-RELATED"/>
    <property type="match status" value="1"/>
</dbReference>
<organism evidence="18 19">
    <name type="scientific">Aspergillus sydowii CBS 593.65</name>
    <dbReference type="NCBI Taxonomy" id="1036612"/>
    <lineage>
        <taxon>Eukaryota</taxon>
        <taxon>Fungi</taxon>
        <taxon>Dikarya</taxon>
        <taxon>Ascomycota</taxon>
        <taxon>Pezizomycotina</taxon>
        <taxon>Eurotiomycetes</taxon>
        <taxon>Eurotiomycetidae</taxon>
        <taxon>Eurotiales</taxon>
        <taxon>Aspergillaceae</taxon>
        <taxon>Aspergillus</taxon>
        <taxon>Aspergillus subgen. Nidulantes</taxon>
    </lineage>
</organism>
<sequence>MRLFTAALSFASLTAASLQNDVPNILHAFHKCGHSGTIVFPENETYWIAERLNPHVQDVTIDWRGTWLFSDNLTYWRENAYPITFQNHAAGFVLSGSDIRINGHGTGSINGNGDTWYTAEAGKTLPGRPMSFVLWNVTNVQVSNFAIEQPQLWSINIMNGTNMDFANITVTVNATSAPEGENWAQNTDGFDTMDATNITLQNFTFSGGDDCIAIKPRSSNIHISNITCNGGNGIAIGSLGQYLEDSSVENVIIDNAKVPDTRFGTYIKTWVGELVPTDDYESGYVPRGGGWGVVRNITFSNIDVGDAQRAVVITQDNGDDGTSKGTSKMEISGIRFENYTGILKSSNEVTVSCSKGHPCFDIDFEGFDVLAEDGEEITGSCKWTAEGGVTELYGC</sequence>
<comment type="catalytic activity">
    <reaction evidence="15">
        <text>[(1-&gt;4)-alpha-D-galacturonosyl](n) + H2O = alpha-D-galacturonate + [(1-&gt;4)-alpha-D-galacturonosyl](n-1)</text>
        <dbReference type="Rhea" id="RHEA:14117"/>
        <dbReference type="Rhea" id="RHEA-COMP:14570"/>
        <dbReference type="Rhea" id="RHEA-COMP:14572"/>
        <dbReference type="ChEBI" id="CHEBI:15377"/>
        <dbReference type="ChEBI" id="CHEBI:58658"/>
        <dbReference type="ChEBI" id="CHEBI:140523"/>
        <dbReference type="EC" id="3.2.1.67"/>
    </reaction>
</comment>
<dbReference type="GO" id="GO:0045490">
    <property type="term" value="P:pectin catabolic process"/>
    <property type="evidence" value="ECO:0007669"/>
    <property type="project" value="UniProtKB-ARBA"/>
</dbReference>
<evidence type="ECO:0000313" key="18">
    <source>
        <dbReference type="EMBL" id="OJJ56067.1"/>
    </source>
</evidence>
<evidence type="ECO:0000256" key="2">
    <source>
        <dbReference type="ARBA" id="ARBA00008834"/>
    </source>
</evidence>
<comment type="subcellular location">
    <subcellularLocation>
        <location evidence="1">Secreted</location>
    </subcellularLocation>
</comment>
<evidence type="ECO:0000256" key="3">
    <source>
        <dbReference type="ARBA" id="ARBA00022525"/>
    </source>
</evidence>
<dbReference type="Gene3D" id="2.160.20.10">
    <property type="entry name" value="Single-stranded right-handed beta-helix, Pectin lyase-like"/>
    <property type="match status" value="1"/>
</dbReference>
<evidence type="ECO:0000256" key="17">
    <source>
        <dbReference type="SAM" id="SignalP"/>
    </source>
</evidence>
<keyword evidence="6 16" id="KW-0378">Hydrolase</keyword>
<accession>A0A1L9T9F8</accession>
<dbReference type="InterPro" id="IPR006626">
    <property type="entry name" value="PbH1"/>
</dbReference>
<dbReference type="SMART" id="SM00710">
    <property type="entry name" value="PbH1"/>
    <property type="match status" value="4"/>
</dbReference>
<dbReference type="GeneID" id="63768715"/>
<dbReference type="PANTHER" id="PTHR31736">
    <property type="match status" value="1"/>
</dbReference>
<reference evidence="19" key="1">
    <citation type="journal article" date="2017" name="Genome Biol.">
        <title>Comparative genomics reveals high biological diversity and specific adaptations in the industrially and medically important fungal genus Aspergillus.</title>
        <authorList>
            <person name="de Vries R.P."/>
            <person name="Riley R."/>
            <person name="Wiebenga A."/>
            <person name="Aguilar-Osorio G."/>
            <person name="Amillis S."/>
            <person name="Uchima C.A."/>
            <person name="Anderluh G."/>
            <person name="Asadollahi M."/>
            <person name="Askin M."/>
            <person name="Barry K."/>
            <person name="Battaglia E."/>
            <person name="Bayram O."/>
            <person name="Benocci T."/>
            <person name="Braus-Stromeyer S.A."/>
            <person name="Caldana C."/>
            <person name="Canovas D."/>
            <person name="Cerqueira G.C."/>
            <person name="Chen F."/>
            <person name="Chen W."/>
            <person name="Choi C."/>
            <person name="Clum A."/>
            <person name="Dos Santos R.A."/>
            <person name="Damasio A.R."/>
            <person name="Diallinas G."/>
            <person name="Emri T."/>
            <person name="Fekete E."/>
            <person name="Flipphi M."/>
            <person name="Freyberg S."/>
            <person name="Gallo A."/>
            <person name="Gournas C."/>
            <person name="Habgood R."/>
            <person name="Hainaut M."/>
            <person name="Harispe M.L."/>
            <person name="Henrissat B."/>
            <person name="Hilden K.S."/>
            <person name="Hope R."/>
            <person name="Hossain A."/>
            <person name="Karabika E."/>
            <person name="Karaffa L."/>
            <person name="Karanyi Z."/>
            <person name="Krasevec N."/>
            <person name="Kuo A."/>
            <person name="Kusch H."/>
            <person name="LaButti K."/>
            <person name="Lagendijk E.L."/>
            <person name="Lapidus A."/>
            <person name="Levasseur A."/>
            <person name="Lindquist E."/>
            <person name="Lipzen A."/>
            <person name="Logrieco A.F."/>
            <person name="MacCabe A."/>
            <person name="Maekelae M.R."/>
            <person name="Malavazi I."/>
            <person name="Melin P."/>
            <person name="Meyer V."/>
            <person name="Mielnichuk N."/>
            <person name="Miskei M."/>
            <person name="Molnar A.P."/>
            <person name="Mule G."/>
            <person name="Ngan C.Y."/>
            <person name="Orejas M."/>
            <person name="Orosz E."/>
            <person name="Ouedraogo J.P."/>
            <person name="Overkamp K.M."/>
            <person name="Park H.-S."/>
            <person name="Perrone G."/>
            <person name="Piumi F."/>
            <person name="Punt P.J."/>
            <person name="Ram A.F."/>
            <person name="Ramon A."/>
            <person name="Rauscher S."/>
            <person name="Record E."/>
            <person name="Riano-Pachon D.M."/>
            <person name="Robert V."/>
            <person name="Roehrig J."/>
            <person name="Ruller R."/>
            <person name="Salamov A."/>
            <person name="Salih N.S."/>
            <person name="Samson R.A."/>
            <person name="Sandor E."/>
            <person name="Sanguinetti M."/>
            <person name="Schuetze T."/>
            <person name="Sepcic K."/>
            <person name="Shelest E."/>
            <person name="Sherlock G."/>
            <person name="Sophianopoulou V."/>
            <person name="Squina F.M."/>
            <person name="Sun H."/>
            <person name="Susca A."/>
            <person name="Todd R.B."/>
            <person name="Tsang A."/>
            <person name="Unkles S.E."/>
            <person name="van de Wiele N."/>
            <person name="van Rossen-Uffink D."/>
            <person name="Oliveira J.V."/>
            <person name="Vesth T.C."/>
            <person name="Visser J."/>
            <person name="Yu J.-H."/>
            <person name="Zhou M."/>
            <person name="Andersen M.R."/>
            <person name="Archer D.B."/>
            <person name="Baker S.E."/>
            <person name="Benoit I."/>
            <person name="Brakhage A.A."/>
            <person name="Braus G.H."/>
            <person name="Fischer R."/>
            <person name="Frisvad J.C."/>
            <person name="Goldman G.H."/>
            <person name="Houbraken J."/>
            <person name="Oakley B."/>
            <person name="Pocsi I."/>
            <person name="Scazzocchio C."/>
            <person name="Seiboth B."/>
            <person name="vanKuyk P.A."/>
            <person name="Wortman J."/>
            <person name="Dyer P.S."/>
            <person name="Grigoriev I.V."/>
        </authorList>
    </citation>
    <scope>NUCLEOTIDE SEQUENCE [LARGE SCALE GENOMIC DNA]</scope>
    <source>
        <strain evidence="19">CBS 593.65</strain>
    </source>
</reference>
<evidence type="ECO:0000256" key="4">
    <source>
        <dbReference type="ARBA" id="ARBA00022729"/>
    </source>
</evidence>
<keyword evidence="9" id="KW-0119">Carbohydrate metabolism</keyword>
<evidence type="ECO:0000256" key="16">
    <source>
        <dbReference type="RuleBase" id="RU361169"/>
    </source>
</evidence>
<dbReference type="STRING" id="1036612.A0A1L9T9F8"/>
<keyword evidence="3" id="KW-0964">Secreted</keyword>
<dbReference type="EC" id="3.2.1.67" evidence="14"/>
<keyword evidence="10 16" id="KW-0326">Glycosidase</keyword>
<evidence type="ECO:0000256" key="15">
    <source>
        <dbReference type="ARBA" id="ARBA00048766"/>
    </source>
</evidence>
<keyword evidence="12" id="KW-0624">Polysaccharide degradation</keyword>
<feature type="chain" id="PRO_5012454063" description="galacturonan 1,4-alpha-galacturonidase" evidence="17">
    <location>
        <begin position="17"/>
        <end position="395"/>
    </location>
</feature>
<dbReference type="GO" id="GO:0004650">
    <property type="term" value="F:polygalacturonase activity"/>
    <property type="evidence" value="ECO:0007669"/>
    <property type="project" value="InterPro"/>
</dbReference>
<keyword evidence="19" id="KW-1185">Reference proteome</keyword>
<gene>
    <name evidence="18" type="ORF">ASPSYDRAFT_92258</name>
</gene>
<evidence type="ECO:0000256" key="10">
    <source>
        <dbReference type="ARBA" id="ARBA00023295"/>
    </source>
</evidence>
<dbReference type="RefSeq" id="XP_040699873.1">
    <property type="nucleotide sequence ID" value="XM_040852642.1"/>
</dbReference>
<evidence type="ECO:0000256" key="11">
    <source>
        <dbReference type="ARBA" id="ARBA00023316"/>
    </source>
</evidence>
<dbReference type="Proteomes" id="UP000184356">
    <property type="component" value="Unassembled WGS sequence"/>
</dbReference>
<dbReference type="VEuPathDB" id="FungiDB:ASPSYDRAFT_92258"/>
<dbReference type="InterPro" id="IPR011050">
    <property type="entry name" value="Pectin_lyase_fold/virulence"/>
</dbReference>
<dbReference type="AlphaFoldDB" id="A0A1L9T9F8"/>
<comment type="similarity">
    <text evidence="2 16">Belongs to the glycosyl hydrolase 28 family.</text>
</comment>
<feature type="signal peptide" evidence="17">
    <location>
        <begin position="1"/>
        <end position="16"/>
    </location>
</feature>
<dbReference type="Pfam" id="PF00295">
    <property type="entry name" value="Glyco_hydro_28"/>
    <property type="match status" value="1"/>
</dbReference>
<dbReference type="GO" id="GO:0071555">
    <property type="term" value="P:cell wall organization"/>
    <property type="evidence" value="ECO:0007669"/>
    <property type="project" value="UniProtKB-KW"/>
</dbReference>
<dbReference type="EMBL" id="KV878591">
    <property type="protein sequence ID" value="OJJ56067.1"/>
    <property type="molecule type" value="Genomic_DNA"/>
</dbReference>
<evidence type="ECO:0000256" key="5">
    <source>
        <dbReference type="ARBA" id="ARBA00022737"/>
    </source>
</evidence>
<evidence type="ECO:0000256" key="13">
    <source>
        <dbReference type="ARBA" id="ARBA00037312"/>
    </source>
</evidence>
<evidence type="ECO:0000313" key="19">
    <source>
        <dbReference type="Proteomes" id="UP000184356"/>
    </source>
</evidence>